<evidence type="ECO:0000313" key="3">
    <source>
        <dbReference type="Proteomes" id="UP000095488"/>
    </source>
</evidence>
<protein>
    <submittedName>
        <fullName evidence="2">Uncharacterized protein</fullName>
    </submittedName>
</protein>
<gene>
    <name evidence="2" type="ORF">ERS852473_01017</name>
</gene>
<feature type="transmembrane region" description="Helical" evidence="1">
    <location>
        <begin position="62"/>
        <end position="82"/>
    </location>
</feature>
<dbReference type="EMBL" id="CYZR01000003">
    <property type="protein sequence ID" value="CUN76130.1"/>
    <property type="molecule type" value="Genomic_DNA"/>
</dbReference>
<feature type="transmembrane region" description="Helical" evidence="1">
    <location>
        <begin position="36"/>
        <end position="56"/>
    </location>
</feature>
<accession>A0ABM9UP72</accession>
<keyword evidence="3" id="KW-1185">Reference proteome</keyword>
<keyword evidence="1" id="KW-0812">Transmembrane</keyword>
<proteinExistence type="predicted"/>
<keyword evidence="1" id="KW-1133">Transmembrane helix</keyword>
<keyword evidence="1" id="KW-0472">Membrane</keyword>
<sequence length="129" mass="15244">MSKLSKEPFYDKLTSKTIREVQAILKFRKIIYMFKFIEYIVYTLSLILLAITLPAFFNDFSINDLFNLLILFTILYFVLPVIKSPQNDFISMKDDLRDSLREYTCTCTKPCSCKNDLKLYLKKRGVKLL</sequence>
<evidence type="ECO:0000256" key="1">
    <source>
        <dbReference type="SAM" id="Phobius"/>
    </source>
</evidence>
<dbReference type="Proteomes" id="UP000095488">
    <property type="component" value="Unassembled WGS sequence"/>
</dbReference>
<name>A0ABM9UP72_SARVE</name>
<dbReference type="RefSeq" id="WP_055258287.1">
    <property type="nucleotide sequence ID" value="NZ_CABIXL010000003.1"/>
</dbReference>
<reference evidence="2 3" key="1">
    <citation type="submission" date="2015-09" db="EMBL/GenBank/DDBJ databases">
        <authorList>
            <consortium name="Pathogen Informatics"/>
        </authorList>
    </citation>
    <scope>NUCLEOTIDE SEQUENCE [LARGE SCALE GENOMIC DNA]</scope>
    <source>
        <strain evidence="2 3">2789STDY5834858</strain>
    </source>
</reference>
<organism evidence="2 3">
    <name type="scientific">Sarcina ventriculi</name>
    <name type="common">Clostridium ventriculi</name>
    <dbReference type="NCBI Taxonomy" id="1267"/>
    <lineage>
        <taxon>Bacteria</taxon>
        <taxon>Bacillati</taxon>
        <taxon>Bacillota</taxon>
        <taxon>Clostridia</taxon>
        <taxon>Eubacteriales</taxon>
        <taxon>Clostridiaceae</taxon>
        <taxon>Sarcina</taxon>
    </lineage>
</organism>
<evidence type="ECO:0000313" key="2">
    <source>
        <dbReference type="EMBL" id="CUN76130.1"/>
    </source>
</evidence>
<comment type="caution">
    <text evidence="2">The sequence shown here is derived from an EMBL/GenBank/DDBJ whole genome shotgun (WGS) entry which is preliminary data.</text>
</comment>